<evidence type="ECO:0000256" key="9">
    <source>
        <dbReference type="ARBA" id="ARBA00023180"/>
    </source>
</evidence>
<keyword evidence="3" id="KW-0433">Leucine-rich repeat</keyword>
<reference evidence="10 11" key="1">
    <citation type="submission" date="2024-02" db="EMBL/GenBank/DDBJ databases">
        <authorList>
            <person name="Vignale AGUSTIN F."/>
            <person name="Sosa J E."/>
            <person name="Modenutti C."/>
        </authorList>
    </citation>
    <scope>NUCLEOTIDE SEQUENCE [LARGE SCALE GENOMIC DNA]</scope>
</reference>
<keyword evidence="5" id="KW-0732">Signal</keyword>
<keyword evidence="11" id="KW-1185">Reference proteome</keyword>
<dbReference type="Gene3D" id="3.80.10.10">
    <property type="entry name" value="Ribonuclease Inhibitor"/>
    <property type="match status" value="1"/>
</dbReference>
<comment type="subcellular location">
    <subcellularLocation>
        <location evidence="1">Membrane</location>
        <topology evidence="1">Single-pass type I membrane protein</topology>
    </subcellularLocation>
</comment>
<dbReference type="Pfam" id="PF13516">
    <property type="entry name" value="LRR_6"/>
    <property type="match status" value="1"/>
</dbReference>
<keyword evidence="7" id="KW-1133">Transmembrane helix</keyword>
<dbReference type="SUPFAM" id="SSF52058">
    <property type="entry name" value="L domain-like"/>
    <property type="match status" value="1"/>
</dbReference>
<dbReference type="EMBL" id="CAUOFW020001547">
    <property type="protein sequence ID" value="CAK9146236.1"/>
    <property type="molecule type" value="Genomic_DNA"/>
</dbReference>
<evidence type="ECO:0000256" key="7">
    <source>
        <dbReference type="ARBA" id="ARBA00022989"/>
    </source>
</evidence>
<feature type="non-terminal residue" evidence="10">
    <location>
        <position position="206"/>
    </location>
</feature>
<proteinExistence type="predicted"/>
<dbReference type="Pfam" id="PF00560">
    <property type="entry name" value="LRR_1"/>
    <property type="match status" value="2"/>
</dbReference>
<dbReference type="FunFam" id="3.80.10.10:FF:000722">
    <property type="entry name" value="Leucine-rich repeat receptor-like protein kinase"/>
    <property type="match status" value="1"/>
</dbReference>
<evidence type="ECO:0000313" key="11">
    <source>
        <dbReference type="Proteomes" id="UP001642360"/>
    </source>
</evidence>
<keyword evidence="9" id="KW-0325">Glycoprotein</keyword>
<keyword evidence="8" id="KW-0472">Membrane</keyword>
<accession>A0ABC8RML7</accession>
<sequence>MAHKGPELRDHYNPYDLIIGRNMGARIHDNNVFVSCIDLSSNNLTGEILAAILILEELIALNLSRNKLYGRVPQKIGQLKSLQSLDLSRNQFLGGILDNMAGLNFLSYLDLSYNYFSGRIPLGTQLQSFDASTYNGNVRLCGPPLTPTCPGDEALHVPPGIGDNREDQEEGDTSLEACLFSPPRQLRNLALHHKNCVNCQMEKEAL</sequence>
<dbReference type="Proteomes" id="UP001642360">
    <property type="component" value="Unassembled WGS sequence"/>
</dbReference>
<evidence type="ECO:0000256" key="4">
    <source>
        <dbReference type="ARBA" id="ARBA00022692"/>
    </source>
</evidence>
<dbReference type="InterPro" id="IPR001611">
    <property type="entry name" value="Leu-rich_rpt"/>
</dbReference>
<name>A0ABC8RML7_9AQUA</name>
<evidence type="ECO:0000256" key="8">
    <source>
        <dbReference type="ARBA" id="ARBA00023136"/>
    </source>
</evidence>
<evidence type="ECO:0000256" key="1">
    <source>
        <dbReference type="ARBA" id="ARBA00004479"/>
    </source>
</evidence>
<keyword evidence="2" id="KW-0597">Phosphoprotein</keyword>
<gene>
    <name evidence="10" type="ORF">ILEXP_LOCUS14069</name>
</gene>
<dbReference type="AlphaFoldDB" id="A0ABC8RML7"/>
<dbReference type="GO" id="GO:0016020">
    <property type="term" value="C:membrane"/>
    <property type="evidence" value="ECO:0007669"/>
    <property type="project" value="UniProtKB-SubCell"/>
</dbReference>
<evidence type="ECO:0000256" key="6">
    <source>
        <dbReference type="ARBA" id="ARBA00022737"/>
    </source>
</evidence>
<dbReference type="InterPro" id="IPR046956">
    <property type="entry name" value="RLP23-like"/>
</dbReference>
<dbReference type="InterPro" id="IPR032675">
    <property type="entry name" value="LRR_dom_sf"/>
</dbReference>
<evidence type="ECO:0000256" key="5">
    <source>
        <dbReference type="ARBA" id="ARBA00022729"/>
    </source>
</evidence>
<organism evidence="10 11">
    <name type="scientific">Ilex paraguariensis</name>
    <name type="common">yerba mate</name>
    <dbReference type="NCBI Taxonomy" id="185542"/>
    <lineage>
        <taxon>Eukaryota</taxon>
        <taxon>Viridiplantae</taxon>
        <taxon>Streptophyta</taxon>
        <taxon>Embryophyta</taxon>
        <taxon>Tracheophyta</taxon>
        <taxon>Spermatophyta</taxon>
        <taxon>Magnoliopsida</taxon>
        <taxon>eudicotyledons</taxon>
        <taxon>Gunneridae</taxon>
        <taxon>Pentapetalae</taxon>
        <taxon>asterids</taxon>
        <taxon>campanulids</taxon>
        <taxon>Aquifoliales</taxon>
        <taxon>Aquifoliaceae</taxon>
        <taxon>Ilex</taxon>
    </lineage>
</organism>
<evidence type="ECO:0000256" key="2">
    <source>
        <dbReference type="ARBA" id="ARBA00022553"/>
    </source>
</evidence>
<dbReference type="PANTHER" id="PTHR48063">
    <property type="entry name" value="LRR RECEPTOR-LIKE KINASE"/>
    <property type="match status" value="1"/>
</dbReference>
<feature type="non-terminal residue" evidence="10">
    <location>
        <position position="1"/>
    </location>
</feature>
<comment type="caution">
    <text evidence="10">The sequence shown here is derived from an EMBL/GenBank/DDBJ whole genome shotgun (WGS) entry which is preliminary data.</text>
</comment>
<evidence type="ECO:0000256" key="3">
    <source>
        <dbReference type="ARBA" id="ARBA00022614"/>
    </source>
</evidence>
<keyword evidence="6" id="KW-0677">Repeat</keyword>
<evidence type="ECO:0000313" key="10">
    <source>
        <dbReference type="EMBL" id="CAK9146236.1"/>
    </source>
</evidence>
<dbReference type="PANTHER" id="PTHR48063:SF101">
    <property type="entry name" value="LRR RECEPTOR-LIKE SERINE_THREONINE-PROTEIN KINASE FLS2"/>
    <property type="match status" value="1"/>
</dbReference>
<protein>
    <submittedName>
        <fullName evidence="10">Uncharacterized protein</fullName>
    </submittedName>
</protein>
<keyword evidence="4" id="KW-0812">Transmembrane</keyword>